<dbReference type="InterPro" id="IPR002376">
    <property type="entry name" value="Formyl_transf_N"/>
</dbReference>
<organism evidence="6 7">
    <name type="scientific">Novosphingobium marinum</name>
    <dbReference type="NCBI Taxonomy" id="1514948"/>
    <lineage>
        <taxon>Bacteria</taxon>
        <taxon>Pseudomonadati</taxon>
        <taxon>Pseudomonadota</taxon>
        <taxon>Alphaproteobacteria</taxon>
        <taxon>Sphingomonadales</taxon>
        <taxon>Sphingomonadaceae</taxon>
        <taxon>Novosphingobium</taxon>
    </lineage>
</organism>
<comment type="similarity">
    <text evidence="4">Belongs to the GART family.</text>
</comment>
<evidence type="ECO:0000256" key="2">
    <source>
        <dbReference type="ARBA" id="ARBA00022679"/>
    </source>
</evidence>
<dbReference type="SUPFAM" id="SSF53328">
    <property type="entry name" value="Formyltransferase"/>
    <property type="match status" value="1"/>
</dbReference>
<dbReference type="Proteomes" id="UP000522081">
    <property type="component" value="Unassembled WGS sequence"/>
</dbReference>
<keyword evidence="2 4" id="KW-0808">Transferase</keyword>
<dbReference type="EMBL" id="JACBZF010000005">
    <property type="protein sequence ID" value="NYH96534.1"/>
    <property type="molecule type" value="Genomic_DNA"/>
</dbReference>
<dbReference type="EC" id="2.1.2.2" evidence="4"/>
<reference evidence="6 7" key="1">
    <citation type="submission" date="2020-07" db="EMBL/GenBank/DDBJ databases">
        <title>Genomic Encyclopedia of Type Strains, Phase IV (KMG-IV): sequencing the most valuable type-strain genomes for metagenomic binning, comparative biology and taxonomic classification.</title>
        <authorList>
            <person name="Goeker M."/>
        </authorList>
    </citation>
    <scope>NUCLEOTIDE SEQUENCE [LARGE SCALE GENOMIC DNA]</scope>
    <source>
        <strain evidence="6 7">DSM 29043</strain>
    </source>
</reference>
<sequence>MPDTEAGAGSRAKVAVLISGSGTNMAALLYASRAQDCPYEIVLVASNREEAGGLALARAEGIPTFALSHGGMDRAEHDERMDAAIRESGAGYVALAGYMRILTPAFVEAWEGRMLNIHPSLLPRYKGLHTHEQAIANGDSHAGCSVHLVTPELDDGPILGQTKVAVIQGDSPVTLANRVLIAEHQLYSRCLARHVSRGADPDWLLEQVRERAHALPEAEERASHGAPGWRTGGKSGKYFAYFSDRHHGEPHIALLLKTSGPDEMAALIEQAPETYFRPAYYGASGWVGLVLNRPGIDWDHVSGWLRRSWRTVAPKRLTKLLDAADAF</sequence>
<name>A0A7Y9XXR4_9SPHN</name>
<evidence type="ECO:0000313" key="7">
    <source>
        <dbReference type="Proteomes" id="UP000522081"/>
    </source>
</evidence>
<dbReference type="GO" id="GO:0006189">
    <property type="term" value="P:'de novo' IMP biosynthetic process"/>
    <property type="evidence" value="ECO:0007669"/>
    <property type="project" value="UniProtKB-UniRule"/>
</dbReference>
<dbReference type="Gene3D" id="3.90.1150.30">
    <property type="match status" value="1"/>
</dbReference>
<dbReference type="InterPro" id="IPR036477">
    <property type="entry name" value="Formyl_transf_N_sf"/>
</dbReference>
<dbReference type="HAMAP" id="MF_01930">
    <property type="entry name" value="PurN"/>
    <property type="match status" value="1"/>
</dbReference>
<feature type="site" description="Raises pKa of active site His" evidence="4">
    <location>
        <position position="154"/>
    </location>
</feature>
<dbReference type="Gene3D" id="3.40.50.170">
    <property type="entry name" value="Formyl transferase, N-terminal domain"/>
    <property type="match status" value="1"/>
</dbReference>
<comment type="pathway">
    <text evidence="1 4">Purine metabolism; IMP biosynthesis via de novo pathway; N(2)-formyl-N(1)-(5-phospho-D-ribosyl)glycinamide from N(1)-(5-phospho-D-ribosyl)glycinamide (10-formyl THF route): step 1/1.</text>
</comment>
<keyword evidence="3 4" id="KW-0658">Purine biosynthesis</keyword>
<feature type="binding site" evidence="4">
    <location>
        <position position="74"/>
    </location>
    <ligand>
        <name>(6R)-10-formyltetrahydrofolate</name>
        <dbReference type="ChEBI" id="CHEBI:195366"/>
    </ligand>
</feature>
<evidence type="ECO:0000256" key="3">
    <source>
        <dbReference type="ARBA" id="ARBA00022755"/>
    </source>
</evidence>
<keyword evidence="7" id="KW-1185">Reference proteome</keyword>
<dbReference type="UniPathway" id="UPA00074">
    <property type="reaction ID" value="UER00126"/>
</dbReference>
<feature type="binding site" evidence="4">
    <location>
        <begin position="22"/>
        <end position="24"/>
    </location>
    <ligand>
        <name>N(1)-(5-phospho-beta-D-ribosyl)glycinamide</name>
        <dbReference type="ChEBI" id="CHEBI:143788"/>
    </ligand>
</feature>
<feature type="binding site" evidence="4">
    <location>
        <position position="116"/>
    </location>
    <ligand>
        <name>(6R)-10-formyltetrahydrofolate</name>
        <dbReference type="ChEBI" id="CHEBI:195366"/>
    </ligand>
</feature>
<dbReference type="GO" id="GO:0004644">
    <property type="term" value="F:phosphoribosylglycinamide formyltransferase activity"/>
    <property type="evidence" value="ECO:0007669"/>
    <property type="project" value="UniProtKB-UniRule"/>
</dbReference>
<evidence type="ECO:0000256" key="1">
    <source>
        <dbReference type="ARBA" id="ARBA00005054"/>
    </source>
</evidence>
<dbReference type="InterPro" id="IPR058532">
    <property type="entry name" value="YjbR/MT2646/Rv2570-like"/>
</dbReference>
<dbReference type="Pfam" id="PF04237">
    <property type="entry name" value="YjbR"/>
    <property type="match status" value="1"/>
</dbReference>
<dbReference type="SUPFAM" id="SSF142906">
    <property type="entry name" value="YjbR-like"/>
    <property type="match status" value="1"/>
</dbReference>
<comment type="catalytic activity">
    <reaction evidence="4">
        <text>N(1)-(5-phospho-beta-D-ribosyl)glycinamide + (6R)-10-formyltetrahydrofolate = N(2)-formyl-N(1)-(5-phospho-beta-D-ribosyl)glycinamide + (6S)-5,6,7,8-tetrahydrofolate + H(+)</text>
        <dbReference type="Rhea" id="RHEA:15053"/>
        <dbReference type="ChEBI" id="CHEBI:15378"/>
        <dbReference type="ChEBI" id="CHEBI:57453"/>
        <dbReference type="ChEBI" id="CHEBI:143788"/>
        <dbReference type="ChEBI" id="CHEBI:147286"/>
        <dbReference type="ChEBI" id="CHEBI:195366"/>
        <dbReference type="EC" id="2.1.2.2"/>
    </reaction>
</comment>
<dbReference type="InterPro" id="IPR038056">
    <property type="entry name" value="YjbR-like_sf"/>
</dbReference>
<dbReference type="InterPro" id="IPR004607">
    <property type="entry name" value="GART"/>
</dbReference>
<evidence type="ECO:0000256" key="4">
    <source>
        <dbReference type="HAMAP-Rule" id="MF_01930"/>
    </source>
</evidence>
<dbReference type="AlphaFoldDB" id="A0A7Y9XXR4"/>
<protein>
    <recommendedName>
        <fullName evidence="4">Phosphoribosylglycinamide formyltransferase</fullName>
        <ecNumber evidence="4">2.1.2.2</ecNumber>
    </recommendedName>
    <alternativeName>
        <fullName evidence="4">5'-phosphoribosylglycinamide transformylase</fullName>
    </alternativeName>
    <alternativeName>
        <fullName evidence="4">GAR transformylase</fullName>
        <shortName evidence="4">GART</shortName>
    </alternativeName>
</protein>
<dbReference type="RefSeq" id="WP_268234547.1">
    <property type="nucleotide sequence ID" value="NZ_BMGF01000005.1"/>
</dbReference>
<evidence type="ECO:0000313" key="6">
    <source>
        <dbReference type="EMBL" id="NYH96534.1"/>
    </source>
</evidence>
<dbReference type="NCBIfam" id="TIGR00639">
    <property type="entry name" value="PurN"/>
    <property type="match status" value="1"/>
</dbReference>
<evidence type="ECO:0000259" key="5">
    <source>
        <dbReference type="Pfam" id="PF00551"/>
    </source>
</evidence>
<comment type="caution">
    <text evidence="6">The sequence shown here is derived from an EMBL/GenBank/DDBJ whole genome shotgun (WGS) entry which is preliminary data.</text>
</comment>
<accession>A0A7Y9XXR4</accession>
<dbReference type="PANTHER" id="PTHR43369">
    <property type="entry name" value="PHOSPHORIBOSYLGLYCINAMIDE FORMYLTRANSFERASE"/>
    <property type="match status" value="1"/>
</dbReference>
<proteinExistence type="inferred from homology"/>
<dbReference type="PANTHER" id="PTHR43369:SF2">
    <property type="entry name" value="PHOSPHORIBOSYLGLYCINAMIDE FORMYLTRANSFERASE"/>
    <property type="match status" value="1"/>
</dbReference>
<comment type="function">
    <text evidence="4">Catalyzes the transfer of a formyl group from 10-formyltetrahydrofolate to 5-phospho-ribosyl-glycinamide (GAR), producing 5-phospho-ribosyl-N-formylglycinamide (FGAR) and tetrahydrofolate.</text>
</comment>
<dbReference type="GO" id="GO:0005829">
    <property type="term" value="C:cytosol"/>
    <property type="evidence" value="ECO:0007669"/>
    <property type="project" value="TreeGrafter"/>
</dbReference>
<dbReference type="CDD" id="cd08645">
    <property type="entry name" value="FMT_core_GART"/>
    <property type="match status" value="1"/>
</dbReference>
<feature type="domain" description="Formyl transferase N-terminal" evidence="5">
    <location>
        <begin position="13"/>
        <end position="190"/>
    </location>
</feature>
<gene>
    <name evidence="4" type="primary">purN</name>
    <name evidence="6" type="ORF">FHS75_002873</name>
</gene>
<feature type="active site" description="Proton donor" evidence="4">
    <location>
        <position position="118"/>
    </location>
</feature>
<feature type="binding site" evidence="4">
    <location>
        <begin position="99"/>
        <end position="102"/>
    </location>
    <ligand>
        <name>(6R)-10-formyltetrahydrofolate</name>
        <dbReference type="ChEBI" id="CHEBI:195366"/>
    </ligand>
</feature>
<dbReference type="Pfam" id="PF00551">
    <property type="entry name" value="Formyl_trans_N"/>
    <property type="match status" value="1"/>
</dbReference>